<keyword evidence="3" id="KW-1185">Reference proteome</keyword>
<proteinExistence type="predicted"/>
<feature type="compositionally biased region" description="Basic residues" evidence="1">
    <location>
        <begin position="211"/>
        <end position="229"/>
    </location>
</feature>
<dbReference type="OrthoDB" id="21418at2759"/>
<dbReference type="PANTHER" id="PTHR38645">
    <property type="entry name" value="CHROMOSOME 9, WHOLE GENOME SHOTGUN SEQUENCE"/>
    <property type="match status" value="1"/>
</dbReference>
<dbReference type="GeneID" id="18250314"/>
<evidence type="ECO:0000313" key="2">
    <source>
        <dbReference type="EMBL" id="EGV64190.1"/>
    </source>
</evidence>
<dbReference type="KEGG" id="cten:18250314"/>
<reference evidence="2 3" key="1">
    <citation type="journal article" date="2011" name="Proc. Natl. Acad. Sci. U.S.A.">
        <title>Comparative genomics of xylose-fermenting fungi for enhanced biofuel production.</title>
        <authorList>
            <person name="Wohlbach D.J."/>
            <person name="Kuo A."/>
            <person name="Sato T.K."/>
            <person name="Potts K.M."/>
            <person name="Salamov A.A."/>
            <person name="LaButti K.M."/>
            <person name="Sun H."/>
            <person name="Clum A."/>
            <person name="Pangilinan J.L."/>
            <person name="Lindquist E.A."/>
            <person name="Lucas S."/>
            <person name="Lapidus A."/>
            <person name="Jin M."/>
            <person name="Gunawan C."/>
            <person name="Balan V."/>
            <person name="Dale B.E."/>
            <person name="Jeffries T.W."/>
            <person name="Zinkel R."/>
            <person name="Barry K.W."/>
            <person name="Grigoriev I.V."/>
            <person name="Gasch A.P."/>
        </authorList>
    </citation>
    <scope>NUCLEOTIDE SEQUENCE [LARGE SCALE GENOMIC DNA]</scope>
    <source>
        <strain evidence="3">ATCC 10573 / BCRC 21748 / CBS 615 / JCM 9827 / NBRC 10315 / NRRL Y-1498 / VKM Y-70</strain>
    </source>
</reference>
<dbReference type="AlphaFoldDB" id="G3B3M9"/>
<evidence type="ECO:0000256" key="1">
    <source>
        <dbReference type="SAM" id="MobiDB-lite"/>
    </source>
</evidence>
<dbReference type="InterPro" id="IPR029196">
    <property type="entry name" value="HAPSTR1-like"/>
</dbReference>
<name>G3B3M9_CANTC</name>
<organism evidence="3">
    <name type="scientific">Candida tenuis (strain ATCC 10573 / BCRC 21748 / CBS 615 / JCM 9827 / NBRC 10315 / NRRL Y-1498 / VKM Y-70)</name>
    <name type="common">Yeast</name>
    <name type="synonym">Yamadazyma tenuis</name>
    <dbReference type="NCBI Taxonomy" id="590646"/>
    <lineage>
        <taxon>Eukaryota</taxon>
        <taxon>Fungi</taxon>
        <taxon>Dikarya</taxon>
        <taxon>Ascomycota</taxon>
        <taxon>Saccharomycotina</taxon>
        <taxon>Pichiomycetes</taxon>
        <taxon>Debaryomycetaceae</taxon>
        <taxon>Yamadazyma</taxon>
    </lineage>
</organism>
<dbReference type="RefSeq" id="XP_006686504.1">
    <property type="nucleotide sequence ID" value="XM_006686441.1"/>
</dbReference>
<accession>G3B3M9</accession>
<feature type="region of interest" description="Disordered" evidence="1">
    <location>
        <begin position="176"/>
        <end position="229"/>
    </location>
</feature>
<feature type="compositionally biased region" description="Basic and acidic residues" evidence="1">
    <location>
        <begin position="189"/>
        <end position="202"/>
    </location>
</feature>
<gene>
    <name evidence="2" type="ORF">CANTEDRAFT_93713</name>
</gene>
<dbReference type="PANTHER" id="PTHR38645:SF1">
    <property type="entry name" value="YALI0F12243P"/>
    <property type="match status" value="1"/>
</dbReference>
<dbReference type="EMBL" id="GL996521">
    <property type="protein sequence ID" value="EGV64190.1"/>
    <property type="molecule type" value="Genomic_DNA"/>
</dbReference>
<feature type="region of interest" description="Disordered" evidence="1">
    <location>
        <begin position="125"/>
        <end position="151"/>
    </location>
</feature>
<dbReference type="Proteomes" id="UP000000707">
    <property type="component" value="Unassembled WGS sequence"/>
</dbReference>
<evidence type="ECO:0000313" key="3">
    <source>
        <dbReference type="Proteomes" id="UP000000707"/>
    </source>
</evidence>
<dbReference type="Pfam" id="PF15251">
    <property type="entry name" value="TAPR1-like"/>
    <property type="match status" value="1"/>
</dbReference>
<protein>
    <submittedName>
        <fullName evidence="2">Uncharacterized protein</fullName>
    </submittedName>
</protein>
<sequence>MDLSNLLSNLPATRPVDQESVDGINTELAIEFKNAANSITSLYNTKLKDATTPPTTSSTSQNTEFAKAAKSVASLYRLSKTSNSLNHYNGYLSCLNDVLTVLSDHGDIENWALMKKAEIANIHKCRQSDDDEPEPEVAASVTAVSPPEIPKDHVFSMSPDLVAPYQFRPSYAPLSVIHSPRQRSNWKQLKKEKEVNRKRAEEVKEEDAEARKRKSHDKGEQRRKRDKKT</sequence>
<dbReference type="eggNOG" id="ENOG502S6F0">
    <property type="taxonomic scope" value="Eukaryota"/>
</dbReference>
<dbReference type="HOGENOM" id="CLU_071871_0_0_1"/>